<sequence length="240" mass="27028">MKKHYELLGDREMNYHVVIPAAGQGKRMNAGINKQFIEIEGIPVIIHTLRVFERDDFCQGIVLVINDQEREQFVHMLRCFKIKKVNALVSGGEERQQSVYNGLKAVNDGHIVLIHDGARPFVTIKKIHELVQATKETGAAVLAVPVKDTMKQVIDGHIEKTVDRSSLWAVQTPQAFSMSIILDAHERAKQEQFVGTDDASLVERIGHRVVIVEGEYTNIKLTTPEDLLFAEAILRARGDR</sequence>
<dbReference type="GO" id="GO:0019288">
    <property type="term" value="P:isopentenyl diphosphate biosynthetic process, methylerythritol 4-phosphate pathway"/>
    <property type="evidence" value="ECO:0007669"/>
    <property type="project" value="UniProtKB-UniRule"/>
</dbReference>
<dbReference type="InterPro" id="IPR034683">
    <property type="entry name" value="IspD/TarI"/>
</dbReference>
<protein>
    <recommendedName>
        <fullName evidence="7">2-C-methyl-D-erythritol 4-phosphate cytidylyltransferase</fullName>
        <ecNumber evidence="7">2.7.7.60</ecNumber>
    </recommendedName>
    <alternativeName>
        <fullName evidence="7">4-diphosphocytidyl-2C-methyl-D-erythritol synthase</fullName>
    </alternativeName>
    <alternativeName>
        <fullName evidence="7">MEP cytidylyltransferase</fullName>
        <shortName evidence="7">MCT</shortName>
    </alternativeName>
</protein>
<dbReference type="GO" id="GO:0050518">
    <property type="term" value="F:2-C-methyl-D-erythritol 4-phosphate cytidylyltransferase activity"/>
    <property type="evidence" value="ECO:0007669"/>
    <property type="project" value="UniProtKB-UniRule"/>
</dbReference>
<evidence type="ECO:0000256" key="6">
    <source>
        <dbReference type="ARBA" id="ARBA00023229"/>
    </source>
</evidence>
<evidence type="ECO:0000313" key="8">
    <source>
        <dbReference type="EMBL" id="ACJ32464.1"/>
    </source>
</evidence>
<reference evidence="8 9" key="1">
    <citation type="journal article" date="2008" name="Genome Biol.">
        <title>Encapsulated in silica: genome, proteome and physiology of the thermophilic bacterium Anoxybacillus flavithermus WK1.</title>
        <authorList>
            <person name="Saw J.H."/>
            <person name="Mountain B.W."/>
            <person name="Feng L."/>
            <person name="Omelchenko M.V."/>
            <person name="Hou S."/>
            <person name="Saito J.A."/>
            <person name="Stott M.B."/>
            <person name="Li D."/>
            <person name="Zhao G."/>
            <person name="Wu J."/>
            <person name="Galperin M.Y."/>
            <person name="Koonin E.V."/>
            <person name="Makarova K.S."/>
            <person name="Wolf Y.I."/>
            <person name="Rigden D.J."/>
            <person name="Dunfield P.F."/>
            <person name="Wang L."/>
            <person name="Alam M."/>
        </authorList>
    </citation>
    <scope>NUCLEOTIDE SEQUENCE [LARGE SCALE GENOMIC DNA]</scope>
    <source>
        <strain evidence="9">DSM 21510 / WK1</strain>
    </source>
</reference>
<dbReference type="PANTHER" id="PTHR32125">
    <property type="entry name" value="2-C-METHYL-D-ERYTHRITOL 4-PHOSPHATE CYTIDYLYLTRANSFERASE, CHLOROPLASTIC"/>
    <property type="match status" value="1"/>
</dbReference>
<dbReference type="AlphaFoldDB" id="B7GJ42"/>
<dbReference type="STRING" id="491915.Aflv_0080"/>
<dbReference type="Gene3D" id="3.90.550.10">
    <property type="entry name" value="Spore Coat Polysaccharide Biosynthesis Protein SpsA, Chain A"/>
    <property type="match status" value="1"/>
</dbReference>
<dbReference type="Pfam" id="PF01128">
    <property type="entry name" value="IspD"/>
    <property type="match status" value="1"/>
</dbReference>
<dbReference type="InterPro" id="IPR001228">
    <property type="entry name" value="IspD"/>
</dbReference>
<evidence type="ECO:0000256" key="3">
    <source>
        <dbReference type="ARBA" id="ARBA00009789"/>
    </source>
</evidence>
<keyword evidence="4 7" id="KW-0808">Transferase</keyword>
<comment type="function">
    <text evidence="7">Catalyzes the formation of 4-diphosphocytidyl-2-C-methyl-D-erythritol from CTP and 2-C-methyl-D-erythritol 4-phosphate (MEP).</text>
</comment>
<keyword evidence="5 7" id="KW-0548">Nucleotidyltransferase</keyword>
<feature type="site" description="Transition state stabilizer" evidence="7">
    <location>
        <position position="27"/>
    </location>
</feature>
<dbReference type="CDD" id="cd02516">
    <property type="entry name" value="CDP-ME_synthetase"/>
    <property type="match status" value="1"/>
</dbReference>
<dbReference type="KEGG" id="afl:Aflv_0080"/>
<dbReference type="Proteomes" id="UP000000742">
    <property type="component" value="Chromosome"/>
</dbReference>
<feature type="site" description="Positions MEP for the nucleophilic attack" evidence="7">
    <location>
        <position position="220"/>
    </location>
</feature>
<evidence type="ECO:0000256" key="1">
    <source>
        <dbReference type="ARBA" id="ARBA00001282"/>
    </source>
</evidence>
<dbReference type="FunFam" id="3.90.550.10:FF:000003">
    <property type="entry name" value="2-C-methyl-D-erythritol 4-phosphate cytidylyltransferase"/>
    <property type="match status" value="1"/>
</dbReference>
<evidence type="ECO:0000256" key="5">
    <source>
        <dbReference type="ARBA" id="ARBA00022695"/>
    </source>
</evidence>
<comment type="pathway">
    <text evidence="2 7">Isoprenoid biosynthesis; isopentenyl diphosphate biosynthesis via DXP pathway; isopentenyl diphosphate from 1-deoxy-D-xylulose 5-phosphate: step 2/6.</text>
</comment>
<comment type="catalytic activity">
    <reaction evidence="1 7">
        <text>2-C-methyl-D-erythritol 4-phosphate + CTP + H(+) = 4-CDP-2-C-methyl-D-erythritol + diphosphate</text>
        <dbReference type="Rhea" id="RHEA:13429"/>
        <dbReference type="ChEBI" id="CHEBI:15378"/>
        <dbReference type="ChEBI" id="CHEBI:33019"/>
        <dbReference type="ChEBI" id="CHEBI:37563"/>
        <dbReference type="ChEBI" id="CHEBI:57823"/>
        <dbReference type="ChEBI" id="CHEBI:58262"/>
        <dbReference type="EC" id="2.7.7.60"/>
    </reaction>
</comment>
<evidence type="ECO:0000313" key="9">
    <source>
        <dbReference type="Proteomes" id="UP000000742"/>
    </source>
</evidence>
<dbReference type="InterPro" id="IPR018294">
    <property type="entry name" value="ISPD_synthase_CS"/>
</dbReference>
<feature type="site" description="Positions MEP for the nucleophilic attack" evidence="7">
    <location>
        <position position="164"/>
    </location>
</feature>
<gene>
    <name evidence="7 8" type="primary">ispD</name>
    <name evidence="8" type="ordered locus">Aflv_0080</name>
</gene>
<feature type="site" description="Transition state stabilizer" evidence="7">
    <location>
        <position position="34"/>
    </location>
</feature>
<dbReference type="EC" id="2.7.7.60" evidence="7"/>
<proteinExistence type="inferred from homology"/>
<name>B7GJ42_ANOFW</name>
<dbReference type="PROSITE" id="PS01295">
    <property type="entry name" value="ISPD"/>
    <property type="match status" value="1"/>
</dbReference>
<comment type="similarity">
    <text evidence="3 7">Belongs to the IspD/TarI cytidylyltransferase family. IspD subfamily.</text>
</comment>
<organism evidence="8 9">
    <name type="scientific">Anoxybacillus flavithermus (strain DSM 21510 / WK1)</name>
    <dbReference type="NCBI Taxonomy" id="491915"/>
    <lineage>
        <taxon>Bacteria</taxon>
        <taxon>Bacillati</taxon>
        <taxon>Bacillota</taxon>
        <taxon>Bacilli</taxon>
        <taxon>Bacillales</taxon>
        <taxon>Anoxybacillaceae</taxon>
        <taxon>Anoxybacillus</taxon>
    </lineage>
</organism>
<dbReference type="EMBL" id="CP000922">
    <property type="protein sequence ID" value="ACJ32464.1"/>
    <property type="molecule type" value="Genomic_DNA"/>
</dbReference>
<keyword evidence="6 7" id="KW-0414">Isoprene biosynthesis</keyword>
<dbReference type="PANTHER" id="PTHR32125:SF4">
    <property type="entry name" value="2-C-METHYL-D-ERYTHRITOL 4-PHOSPHATE CYTIDYLYLTRANSFERASE, CHLOROPLASTIC"/>
    <property type="match status" value="1"/>
</dbReference>
<dbReference type="NCBIfam" id="TIGR00453">
    <property type="entry name" value="ispD"/>
    <property type="match status" value="1"/>
</dbReference>
<dbReference type="SUPFAM" id="SSF53448">
    <property type="entry name" value="Nucleotide-diphospho-sugar transferases"/>
    <property type="match status" value="1"/>
</dbReference>
<evidence type="ECO:0000256" key="4">
    <source>
        <dbReference type="ARBA" id="ARBA00022679"/>
    </source>
</evidence>
<dbReference type="HOGENOM" id="CLU_061281_2_2_9"/>
<dbReference type="InterPro" id="IPR029044">
    <property type="entry name" value="Nucleotide-diphossugar_trans"/>
</dbReference>
<dbReference type="InterPro" id="IPR050088">
    <property type="entry name" value="IspD/TarI_cytidylyltransf_bact"/>
</dbReference>
<evidence type="ECO:0000256" key="7">
    <source>
        <dbReference type="HAMAP-Rule" id="MF_00108"/>
    </source>
</evidence>
<accession>B7GJ42</accession>
<dbReference type="HAMAP" id="MF_00108">
    <property type="entry name" value="IspD"/>
    <property type="match status" value="1"/>
</dbReference>
<evidence type="ECO:0000256" key="2">
    <source>
        <dbReference type="ARBA" id="ARBA00004787"/>
    </source>
</evidence>
<dbReference type="eggNOG" id="COG1211">
    <property type="taxonomic scope" value="Bacteria"/>
</dbReference>
<dbReference type="UniPathway" id="UPA00056">
    <property type="reaction ID" value="UER00093"/>
</dbReference>